<comment type="subcellular location">
    <subcellularLocation>
        <location evidence="1">Nucleus</location>
        <location evidence="1">Nucleolus</location>
    </subcellularLocation>
</comment>
<dbReference type="SMART" id="SM00543">
    <property type="entry name" value="MIF4G"/>
    <property type="match status" value="1"/>
</dbReference>
<dbReference type="SMART" id="SM00544">
    <property type="entry name" value="MA3"/>
    <property type="match status" value="1"/>
</dbReference>
<dbReference type="STRING" id="764103.G7DY57"/>
<dbReference type="OrthoDB" id="361797at2759"/>
<evidence type="ECO:0000259" key="5">
    <source>
        <dbReference type="PROSITE" id="PS51366"/>
    </source>
</evidence>
<dbReference type="InterPro" id="IPR003890">
    <property type="entry name" value="MIF4G-like_typ-3"/>
</dbReference>
<dbReference type="InterPro" id="IPR016024">
    <property type="entry name" value="ARM-type_fold"/>
</dbReference>
<keyword evidence="7" id="KW-1185">Reference proteome</keyword>
<comment type="similarity">
    <text evidence="2">Belongs to the CWC22 family.</text>
</comment>
<dbReference type="GO" id="GO:0042274">
    <property type="term" value="P:ribosomal small subunit biogenesis"/>
    <property type="evidence" value="ECO:0007669"/>
    <property type="project" value="TreeGrafter"/>
</dbReference>
<dbReference type="InterPro" id="IPR003891">
    <property type="entry name" value="Initiation_fac_eIF4g_MI"/>
</dbReference>
<dbReference type="Gene3D" id="1.25.40.180">
    <property type="match status" value="1"/>
</dbReference>
<proteinExistence type="inferred from homology"/>
<name>G7DY57_MIXOS</name>
<evidence type="ECO:0000256" key="3">
    <source>
        <dbReference type="ARBA" id="ARBA00023242"/>
    </source>
</evidence>
<dbReference type="Pfam" id="PF02847">
    <property type="entry name" value="MA3"/>
    <property type="match status" value="1"/>
</dbReference>
<feature type="region of interest" description="Disordered" evidence="4">
    <location>
        <begin position="158"/>
        <end position="214"/>
    </location>
</feature>
<keyword evidence="3" id="KW-0539">Nucleus</keyword>
<evidence type="ECO:0000256" key="4">
    <source>
        <dbReference type="SAM" id="MobiDB-lite"/>
    </source>
</evidence>
<dbReference type="PROSITE" id="PS51366">
    <property type="entry name" value="MI"/>
    <property type="match status" value="1"/>
</dbReference>
<dbReference type="GO" id="GO:0003723">
    <property type="term" value="F:RNA binding"/>
    <property type="evidence" value="ECO:0007669"/>
    <property type="project" value="InterPro"/>
</dbReference>
<dbReference type="Proteomes" id="UP000009131">
    <property type="component" value="Unassembled WGS sequence"/>
</dbReference>
<dbReference type="SUPFAM" id="SSF48371">
    <property type="entry name" value="ARM repeat"/>
    <property type="match status" value="1"/>
</dbReference>
<comment type="caution">
    <text evidence="6">The sequence shown here is derived from an EMBL/GenBank/DDBJ whole genome shotgun (WGS) entry which is preliminary data.</text>
</comment>
<dbReference type="PANTHER" id="PTHR18034">
    <property type="entry name" value="CELL CYCLE CONTROL PROTEIN CWF22-RELATED"/>
    <property type="match status" value="1"/>
</dbReference>
<feature type="compositionally biased region" description="Basic residues" evidence="4">
    <location>
        <begin position="40"/>
        <end position="53"/>
    </location>
</feature>
<dbReference type="EMBL" id="BABT02000062">
    <property type="protein sequence ID" value="GAA95517.1"/>
    <property type="molecule type" value="Genomic_DNA"/>
</dbReference>
<dbReference type="InterPro" id="IPR050781">
    <property type="entry name" value="CWC22_splicing_factor"/>
</dbReference>
<evidence type="ECO:0000313" key="7">
    <source>
        <dbReference type="Proteomes" id="UP000009131"/>
    </source>
</evidence>
<evidence type="ECO:0000256" key="2">
    <source>
        <dbReference type="ARBA" id="ARBA00006856"/>
    </source>
</evidence>
<reference evidence="6 7" key="1">
    <citation type="journal article" date="2011" name="J. Gen. Appl. Microbiol.">
        <title>Draft genome sequencing of the enigmatic basidiomycete Mixia osmundae.</title>
        <authorList>
            <person name="Nishida H."/>
            <person name="Nagatsuka Y."/>
            <person name="Sugiyama J."/>
        </authorList>
    </citation>
    <scope>NUCLEOTIDE SEQUENCE [LARGE SCALE GENOMIC DNA]</scope>
    <source>
        <strain evidence="7">CBS 9802 / IAM 14324 / JCM 22182 / KY 12970</strain>
    </source>
</reference>
<dbReference type="AlphaFoldDB" id="G7DY57"/>
<dbReference type="OMA" id="KLACKQR"/>
<gene>
    <name evidence="6" type="primary">Mo02172</name>
    <name evidence="6" type="ORF">E5Q_02172</name>
</gene>
<dbReference type="HOGENOM" id="CLU_006786_2_2_1"/>
<accession>G7DY57</accession>
<organism evidence="6 7">
    <name type="scientific">Mixia osmundae (strain CBS 9802 / IAM 14324 / JCM 22182 / KY 12970)</name>
    <dbReference type="NCBI Taxonomy" id="764103"/>
    <lineage>
        <taxon>Eukaryota</taxon>
        <taxon>Fungi</taxon>
        <taxon>Dikarya</taxon>
        <taxon>Basidiomycota</taxon>
        <taxon>Pucciniomycotina</taxon>
        <taxon>Mixiomycetes</taxon>
        <taxon>Mixiales</taxon>
        <taxon>Mixiaceae</taxon>
        <taxon>Mixia</taxon>
    </lineage>
</organism>
<dbReference type="PANTHER" id="PTHR18034:SF4">
    <property type="entry name" value="NUCLEOLAR MIF4G DOMAIN-CONTAINING PROTEIN 1"/>
    <property type="match status" value="1"/>
</dbReference>
<dbReference type="GO" id="GO:0005730">
    <property type="term" value="C:nucleolus"/>
    <property type="evidence" value="ECO:0007669"/>
    <property type="project" value="UniProtKB-SubCell"/>
</dbReference>
<dbReference type="Pfam" id="PF02854">
    <property type="entry name" value="MIF4G"/>
    <property type="match status" value="1"/>
</dbReference>
<protein>
    <recommendedName>
        <fullName evidence="5">MI domain-containing protein</fullName>
    </recommendedName>
</protein>
<feature type="domain" description="MI" evidence="5">
    <location>
        <begin position="585"/>
        <end position="723"/>
    </location>
</feature>
<evidence type="ECO:0000256" key="1">
    <source>
        <dbReference type="ARBA" id="ARBA00004604"/>
    </source>
</evidence>
<dbReference type="InParanoid" id="G7DY57"/>
<feature type="region of interest" description="Disordered" evidence="4">
    <location>
        <begin position="19"/>
        <end position="145"/>
    </location>
</feature>
<evidence type="ECO:0000313" key="6">
    <source>
        <dbReference type="EMBL" id="GAA95517.1"/>
    </source>
</evidence>
<sequence length="841" mass="91450">MGKPAWTKRTTQLPAVLREELEASGKLAPRSGPGAPGSAAHRKAQRKAKRHASKQAAPRPKAPQQLQSYEPREDAPVLEQQVGPSSASSAKARGKRKALDTDTPLERLLQSVSNGDDRPEGASSSSRSGGKSKRLKASNSLEKQEEAEIAWLEAALGRGRSSQAEAEFQEDGLDDLLGDLDALEERLDADEDESPDDASDDENELTDATDDEDEEIEVGEDLLEMGSQDESEPAQEHLIPRAAALGETDTPQPSTSAYVPPALRRAQLPQSVAKPLPDQPVDPRLRRILLGQLNRLSASNFASILTAIESLYASHPRAILTSALIETLLGMITSGGESLGELAVLCWAALVSALNKRMGQEVGAGFIAKSVETLDAHSSESDAAGKTRLNMATFVSHLYNFRVLACPLIYDLIRESIDSGLTEGDVEVLLRIIRVSGQQLRTDDPTALKTIIQLVNDKLKSVPTASMTSRTKFMIETLSNLKNNRLKSSTAGNPILAESETSLRKLVASLSSTRAGASSDPFRFSLRDLRESDTKGKWWLSGAGWKGDQVTDTPAPSAPTVGPVASNGQNATLLKLAKRQGMNTDVRRSIFIVLMSSQDYIDAADGLADLRLTEVQQRETIRVLLHCAGQERRFNPYYALVMAKLLSIESPAAQSYRITLQYCLWDFLRELGESDVGGADIIKAHSVSSSSVEPQRMSNLARSYAWWIAKSGLGLQLLKPLTIQLIRPQTIAFLQQLLVYTCLSTQSSSPLLIKSSFSPVKNVEALEKIFGRTSKTPGLADKLMYFFDKHLKSRKAIETALASSSASDVELALWSLKAAKLVLERSGTSIDDDEPIVEEFD</sequence>
<feature type="compositionally biased region" description="Acidic residues" evidence="4">
    <location>
        <begin position="167"/>
        <end position="214"/>
    </location>
</feature>
<dbReference type="RefSeq" id="XP_014570027.1">
    <property type="nucleotide sequence ID" value="XM_014714541.1"/>
</dbReference>
<dbReference type="eggNOG" id="KOG2141">
    <property type="taxonomic scope" value="Eukaryota"/>
</dbReference>
<dbReference type="FunCoup" id="G7DY57">
    <property type="interactions" value="531"/>
</dbReference>
<reference evidence="6 7" key="2">
    <citation type="journal article" date="2012" name="Open Biol.">
        <title>Characteristics of nucleosomes and linker DNA regions on the genome of the basidiomycete Mixia osmundae revealed by mono- and dinucleosome mapping.</title>
        <authorList>
            <person name="Nishida H."/>
            <person name="Kondo S."/>
            <person name="Matsumoto T."/>
            <person name="Suzuki Y."/>
            <person name="Yoshikawa H."/>
            <person name="Taylor T.D."/>
            <person name="Sugiyama J."/>
        </authorList>
    </citation>
    <scope>NUCLEOTIDE SEQUENCE [LARGE SCALE GENOMIC DNA]</scope>
    <source>
        <strain evidence="7">CBS 9802 / IAM 14324 / JCM 22182 / KY 12970</strain>
    </source>
</reference>